<evidence type="ECO:0008006" key="3">
    <source>
        <dbReference type="Google" id="ProtNLM"/>
    </source>
</evidence>
<comment type="caution">
    <text evidence="1">The sequence shown here is derived from an EMBL/GenBank/DDBJ whole genome shotgun (WGS) entry which is preliminary data.</text>
</comment>
<gene>
    <name evidence="1" type="ORF">J2S55_009740</name>
</gene>
<proteinExistence type="predicted"/>
<protein>
    <recommendedName>
        <fullName evidence="3">Nucleotidyltransferase</fullName>
    </recommendedName>
</protein>
<reference evidence="1 2" key="1">
    <citation type="submission" date="2023-07" db="EMBL/GenBank/DDBJ databases">
        <title>Sequencing the genomes of 1000 actinobacteria strains.</title>
        <authorList>
            <person name="Klenk H.-P."/>
        </authorList>
    </citation>
    <scope>NUCLEOTIDE SEQUENCE [LARGE SCALE GENOMIC DNA]</scope>
    <source>
        <strain evidence="1 2">DSM 44109</strain>
    </source>
</reference>
<keyword evidence="2" id="KW-1185">Reference proteome</keyword>
<sequence length="334" mass="36164">MGYESDAFYLRHAVKVTPEIIPEPGHSGYFASPDSDLDPSLFAGEHLKPEIRAHIIGEISRFWSGRYNSQSAWSRLWLAGSGISYQWSGDRGNGDLDVMVGITAAVFRQHNPGYGAYTDAELADHINGELKTALWPATASTTFASKTFELTFFWNPACSADLGGVRNINPYAAYDLTAGAWTIRPPQLPANPRSLYPREWWQQIDRQADVAREILARFNNAHARLAGALPGSPGETNASTELRLAAAQAAALFDDIHLGRKAAFGPGGSGYGDYANFRWQAFKANGVGPALAEAAAVARSAHKAAELGLYGQSIADHKTALREALSWTSARGVR</sequence>
<evidence type="ECO:0000313" key="1">
    <source>
        <dbReference type="EMBL" id="MDP9870402.1"/>
    </source>
</evidence>
<name>A0ABT9RM86_9ACTN</name>
<dbReference type="EMBL" id="JAUSRB010000004">
    <property type="protein sequence ID" value="MDP9870402.1"/>
    <property type="molecule type" value="Genomic_DNA"/>
</dbReference>
<accession>A0ABT9RM86</accession>
<dbReference type="Proteomes" id="UP001230426">
    <property type="component" value="Unassembled WGS sequence"/>
</dbReference>
<evidence type="ECO:0000313" key="2">
    <source>
        <dbReference type="Proteomes" id="UP001230426"/>
    </source>
</evidence>
<dbReference type="RefSeq" id="WP_306876306.1">
    <property type="nucleotide sequence ID" value="NZ_JAUSRB010000004.1"/>
</dbReference>
<organism evidence="1 2">
    <name type="scientific">Streptosporangium brasiliense</name>
    <dbReference type="NCBI Taxonomy" id="47480"/>
    <lineage>
        <taxon>Bacteria</taxon>
        <taxon>Bacillati</taxon>
        <taxon>Actinomycetota</taxon>
        <taxon>Actinomycetes</taxon>
        <taxon>Streptosporangiales</taxon>
        <taxon>Streptosporangiaceae</taxon>
        <taxon>Streptosporangium</taxon>
    </lineage>
</organism>